<dbReference type="EMBL" id="BAAATA010000031">
    <property type="protein sequence ID" value="GAA2502258.1"/>
    <property type="molecule type" value="Genomic_DNA"/>
</dbReference>
<feature type="signal peptide" evidence="5">
    <location>
        <begin position="1"/>
        <end position="26"/>
    </location>
</feature>
<dbReference type="PANTHER" id="PTHR23221:SF7">
    <property type="entry name" value="PHOSPHATIDYLINOSITOL-GLYCAN-SPECIFIC PHOSPHOLIPASE D"/>
    <property type="match status" value="1"/>
</dbReference>
<dbReference type="InterPro" id="IPR013519">
    <property type="entry name" value="Int_alpha_beta-p"/>
</dbReference>
<name>A0ABN3MLC5_9ACTN</name>
<keyword evidence="2" id="KW-0677">Repeat</keyword>
<comment type="caution">
    <text evidence="6">The sequence shown here is derived from an EMBL/GenBank/DDBJ whole genome shotgun (WGS) entry which is preliminary data.</text>
</comment>
<keyword evidence="1 5" id="KW-0732">Signal</keyword>
<keyword evidence="3" id="KW-0378">Hydrolase</keyword>
<reference evidence="6 7" key="1">
    <citation type="journal article" date="2019" name="Int. J. Syst. Evol. Microbiol.">
        <title>The Global Catalogue of Microorganisms (GCM) 10K type strain sequencing project: providing services to taxonomists for standard genome sequencing and annotation.</title>
        <authorList>
            <consortium name="The Broad Institute Genomics Platform"/>
            <consortium name="The Broad Institute Genome Sequencing Center for Infectious Disease"/>
            <person name="Wu L."/>
            <person name="Ma J."/>
        </authorList>
    </citation>
    <scope>NUCLEOTIDE SEQUENCE [LARGE SCALE GENOMIC DNA]</scope>
    <source>
        <strain evidence="6 7">JCM 6307</strain>
    </source>
</reference>
<accession>A0ABN3MLC5</accession>
<dbReference type="RefSeq" id="WP_344384908.1">
    <property type="nucleotide sequence ID" value="NZ_BAAATA010000031.1"/>
</dbReference>
<dbReference type="Proteomes" id="UP001501358">
    <property type="component" value="Unassembled WGS sequence"/>
</dbReference>
<evidence type="ECO:0000256" key="1">
    <source>
        <dbReference type="ARBA" id="ARBA00022729"/>
    </source>
</evidence>
<dbReference type="SUPFAM" id="SSF69318">
    <property type="entry name" value="Integrin alpha N-terminal domain"/>
    <property type="match status" value="1"/>
</dbReference>
<dbReference type="PANTHER" id="PTHR23221">
    <property type="entry name" value="GLYCOSYLPHOSPHATIDYLINOSITOL PHOSPHOLIPASE D"/>
    <property type="match status" value="1"/>
</dbReference>
<organism evidence="6 7">
    <name type="scientific">Streptomyces thermolineatus</name>
    <dbReference type="NCBI Taxonomy" id="44033"/>
    <lineage>
        <taxon>Bacteria</taxon>
        <taxon>Bacillati</taxon>
        <taxon>Actinomycetota</taxon>
        <taxon>Actinomycetes</taxon>
        <taxon>Kitasatosporales</taxon>
        <taxon>Streptomycetaceae</taxon>
        <taxon>Streptomyces</taxon>
    </lineage>
</organism>
<keyword evidence="7" id="KW-1185">Reference proteome</keyword>
<protein>
    <submittedName>
        <fullName evidence="6">FG-GAP repeat protein</fullName>
    </submittedName>
</protein>
<gene>
    <name evidence="6" type="ORF">GCM10010406_43410</name>
</gene>
<evidence type="ECO:0000256" key="3">
    <source>
        <dbReference type="ARBA" id="ARBA00022801"/>
    </source>
</evidence>
<feature type="chain" id="PRO_5046459255" evidence="5">
    <location>
        <begin position="27"/>
        <end position="461"/>
    </location>
</feature>
<dbReference type="PRINTS" id="PR01185">
    <property type="entry name" value="INTEGRINA"/>
</dbReference>
<evidence type="ECO:0000256" key="5">
    <source>
        <dbReference type="SAM" id="SignalP"/>
    </source>
</evidence>
<dbReference type="PROSITE" id="PS51470">
    <property type="entry name" value="FG_GAP"/>
    <property type="match status" value="1"/>
</dbReference>
<dbReference type="Gene3D" id="2.130.10.130">
    <property type="entry name" value="Integrin alpha, N-terminal"/>
    <property type="match status" value="4"/>
</dbReference>
<dbReference type="InterPro" id="IPR000413">
    <property type="entry name" value="Integrin_alpha"/>
</dbReference>
<proteinExistence type="predicted"/>
<keyword evidence="4" id="KW-0325">Glycoprotein</keyword>
<evidence type="ECO:0000313" key="6">
    <source>
        <dbReference type="EMBL" id="GAA2502258.1"/>
    </source>
</evidence>
<dbReference type="InterPro" id="IPR013517">
    <property type="entry name" value="FG-GAP"/>
</dbReference>
<dbReference type="Pfam" id="PF01839">
    <property type="entry name" value="FG-GAP"/>
    <property type="match status" value="5"/>
</dbReference>
<sequence>MPKNLCRTLAAATVAAVTGGLLTAGAATPAAAAVARYADDFNGDGYRDIAYGGYNADGHRGGAIRVVYGTASGPAAGRTQLIHQDSAGIPGVGEEDDQFGESLTSADLNKDGYADVIAGNPMEHVGSDDYRGSVTVVWGSASGLSGGTALPVKTGAAGHFGRDLAAGDFNGDGSPDLAVIGGLEAWLYRGGFTKSGGTGSVSRIDKDNAGWSSFGLASGKVDGDGRADLVVFGWQPIDGTHRTRAWFLRGSSAGLSSGASKTVDSRRVLDQGPNAAIGDFDKDGYGDIALGDPDESSGKGSVTIWYGTSSGPSSTRSTKLTQATSGVTGAPEVEDNFAYDLSAGDTDGDGYADLAVGVPYEEADGRMDTGGLHLFRGGSGGLTGSRSVWITQGTANVLGAVEDGDSFGYSLSVRDLNRDGRADLAVASGGDVSANVLPGSVAGPTGTGSYTLPALGGAFAD</sequence>
<evidence type="ECO:0000256" key="4">
    <source>
        <dbReference type="ARBA" id="ARBA00023180"/>
    </source>
</evidence>
<evidence type="ECO:0000313" key="7">
    <source>
        <dbReference type="Proteomes" id="UP001501358"/>
    </source>
</evidence>
<evidence type="ECO:0000256" key="2">
    <source>
        <dbReference type="ARBA" id="ARBA00022737"/>
    </source>
</evidence>
<dbReference type="InterPro" id="IPR028994">
    <property type="entry name" value="Integrin_alpha_N"/>
</dbReference>
<dbReference type="SMART" id="SM00191">
    <property type="entry name" value="Int_alpha"/>
    <property type="match status" value="6"/>
</dbReference>